<evidence type="ECO:0000313" key="1">
    <source>
        <dbReference type="EMBL" id="JAH55058.1"/>
    </source>
</evidence>
<dbReference type="EMBL" id="GBXM01053519">
    <property type="protein sequence ID" value="JAH55058.1"/>
    <property type="molecule type" value="Transcribed_RNA"/>
</dbReference>
<dbReference type="AlphaFoldDB" id="A0A0E9TQP6"/>
<reference evidence="1" key="2">
    <citation type="journal article" date="2015" name="Fish Shellfish Immunol.">
        <title>Early steps in the European eel (Anguilla anguilla)-Vibrio vulnificus interaction in the gills: Role of the RtxA13 toxin.</title>
        <authorList>
            <person name="Callol A."/>
            <person name="Pajuelo D."/>
            <person name="Ebbesson L."/>
            <person name="Teles M."/>
            <person name="MacKenzie S."/>
            <person name="Amaro C."/>
        </authorList>
    </citation>
    <scope>NUCLEOTIDE SEQUENCE</scope>
</reference>
<name>A0A0E9TQP6_ANGAN</name>
<organism evidence="1">
    <name type="scientific">Anguilla anguilla</name>
    <name type="common">European freshwater eel</name>
    <name type="synonym">Muraena anguilla</name>
    <dbReference type="NCBI Taxonomy" id="7936"/>
    <lineage>
        <taxon>Eukaryota</taxon>
        <taxon>Metazoa</taxon>
        <taxon>Chordata</taxon>
        <taxon>Craniata</taxon>
        <taxon>Vertebrata</taxon>
        <taxon>Euteleostomi</taxon>
        <taxon>Actinopterygii</taxon>
        <taxon>Neopterygii</taxon>
        <taxon>Teleostei</taxon>
        <taxon>Anguilliformes</taxon>
        <taxon>Anguillidae</taxon>
        <taxon>Anguilla</taxon>
    </lineage>
</organism>
<reference evidence="1" key="1">
    <citation type="submission" date="2014-11" db="EMBL/GenBank/DDBJ databases">
        <authorList>
            <person name="Amaro Gonzalez C."/>
        </authorList>
    </citation>
    <scope>NUCLEOTIDE SEQUENCE</scope>
</reference>
<proteinExistence type="predicted"/>
<protein>
    <submittedName>
        <fullName evidence="1">Uncharacterized protein</fullName>
    </submittedName>
</protein>
<sequence>MILRIRGTAFNWLVSYLNCDAFPVAWTGGGGKVSRPQ</sequence>
<accession>A0A0E9TQP6</accession>